<keyword evidence="2" id="KW-1185">Reference proteome</keyword>
<accession>F4PZT9</accession>
<dbReference type="AlphaFoldDB" id="F4PZT9"/>
<dbReference type="GeneID" id="14870967"/>
<organism evidence="1 2">
    <name type="scientific">Cavenderia fasciculata</name>
    <name type="common">Slime mold</name>
    <name type="synonym">Dictyostelium fasciculatum</name>
    <dbReference type="NCBI Taxonomy" id="261658"/>
    <lineage>
        <taxon>Eukaryota</taxon>
        <taxon>Amoebozoa</taxon>
        <taxon>Evosea</taxon>
        <taxon>Eumycetozoa</taxon>
        <taxon>Dictyostelia</taxon>
        <taxon>Acytosteliales</taxon>
        <taxon>Cavenderiaceae</taxon>
        <taxon>Cavenderia</taxon>
    </lineage>
</organism>
<dbReference type="EMBL" id="GL883017">
    <property type="protein sequence ID" value="EGG18853.1"/>
    <property type="molecule type" value="Genomic_DNA"/>
</dbReference>
<evidence type="ECO:0000313" key="1">
    <source>
        <dbReference type="EMBL" id="EGG18853.1"/>
    </source>
</evidence>
<protein>
    <submittedName>
        <fullName evidence="1">Uncharacterized protein</fullName>
    </submittedName>
</protein>
<name>F4PZT9_CACFS</name>
<proteinExistence type="predicted"/>
<reference evidence="2" key="1">
    <citation type="journal article" date="2011" name="Genome Res.">
        <title>Phylogeny-wide analysis of social amoeba genomes highlights ancient origins for complex intercellular communication.</title>
        <authorList>
            <person name="Heidel A.J."/>
            <person name="Lawal H.M."/>
            <person name="Felder M."/>
            <person name="Schilde C."/>
            <person name="Helps N.R."/>
            <person name="Tunggal B."/>
            <person name="Rivero F."/>
            <person name="John U."/>
            <person name="Schleicher M."/>
            <person name="Eichinger L."/>
            <person name="Platzer M."/>
            <person name="Noegel A.A."/>
            <person name="Schaap P."/>
            <person name="Gloeckner G."/>
        </authorList>
    </citation>
    <scope>NUCLEOTIDE SEQUENCE [LARGE SCALE GENOMIC DNA]</scope>
    <source>
        <strain evidence="2">SH3</strain>
    </source>
</reference>
<dbReference type="Proteomes" id="UP000007797">
    <property type="component" value="Unassembled WGS sequence"/>
</dbReference>
<sequence length="128" mass="14645">MTDNFINEDFLCSYVSSKPTVESLSVITDNEPDQFYDMLTEYNGTSYLMDSFTFDVDSIIEDNLSHLSFNGPSNQTEVQVPMSPHSYSFRDLLPKTCKNCPFYIPNNVPFPYCSVSCLRTDMSKNNNK</sequence>
<gene>
    <name evidence="1" type="ORF">DFA_02592</name>
</gene>
<evidence type="ECO:0000313" key="2">
    <source>
        <dbReference type="Proteomes" id="UP000007797"/>
    </source>
</evidence>
<dbReference type="KEGG" id="dfa:DFA_02592"/>
<dbReference type="RefSeq" id="XP_004357315.1">
    <property type="nucleotide sequence ID" value="XM_004357259.1"/>
</dbReference>